<dbReference type="OrthoDB" id="1094367at2"/>
<sequence>MCFRVVFIDDNLSETEPFVRNISKHYKDADCSGVFKNPDEGLKYVLDNLSERMIVFIDWNFGANQKKGIELLREIRSQTSLLYVVMMSANQIEGNIPSESIIEMINDDNIFYLDRSNSGFKTVENIIDKIQRAWSTKFDCILEQWLIRHPEDNDKEAFTSDRVYTWNEVLPELRRQSDVGKSFEKLLNEYYIHLFSHSKK</sequence>
<evidence type="ECO:0000313" key="1">
    <source>
        <dbReference type="EMBL" id="SJZ99201.1"/>
    </source>
</evidence>
<protein>
    <recommendedName>
        <fullName evidence="3">Response regulator receiver domain-containing protein</fullName>
    </recommendedName>
</protein>
<reference evidence="2" key="1">
    <citation type="submission" date="2017-02" db="EMBL/GenBank/DDBJ databases">
        <authorList>
            <person name="Varghese N."/>
            <person name="Submissions S."/>
        </authorList>
    </citation>
    <scope>NUCLEOTIDE SEQUENCE [LARGE SCALE GENOMIC DNA]</scope>
    <source>
        <strain evidence="2">ATCC 51356</strain>
    </source>
</reference>
<evidence type="ECO:0008006" key="3">
    <source>
        <dbReference type="Google" id="ProtNLM"/>
    </source>
</evidence>
<dbReference type="AlphaFoldDB" id="A0A1T4Q6P4"/>
<dbReference type="SUPFAM" id="SSF52172">
    <property type="entry name" value="CheY-like"/>
    <property type="match status" value="1"/>
</dbReference>
<keyword evidence="2" id="KW-1185">Reference proteome</keyword>
<dbReference type="Proteomes" id="UP000190121">
    <property type="component" value="Unassembled WGS sequence"/>
</dbReference>
<dbReference type="Gene3D" id="3.40.50.2300">
    <property type="match status" value="1"/>
</dbReference>
<gene>
    <name evidence="1" type="ORF">SAMN02745171_01712</name>
</gene>
<dbReference type="EMBL" id="FUXE01000027">
    <property type="protein sequence ID" value="SJZ99201.1"/>
    <property type="molecule type" value="Genomic_DNA"/>
</dbReference>
<accession>A0A1T4Q6P4</accession>
<organism evidence="1 2">
    <name type="scientific">Porphyromonas circumdentaria</name>
    <dbReference type="NCBI Taxonomy" id="29524"/>
    <lineage>
        <taxon>Bacteria</taxon>
        <taxon>Pseudomonadati</taxon>
        <taxon>Bacteroidota</taxon>
        <taxon>Bacteroidia</taxon>
        <taxon>Bacteroidales</taxon>
        <taxon>Porphyromonadaceae</taxon>
        <taxon>Porphyromonas</taxon>
    </lineage>
</organism>
<evidence type="ECO:0000313" key="2">
    <source>
        <dbReference type="Proteomes" id="UP000190121"/>
    </source>
</evidence>
<dbReference type="InterPro" id="IPR011006">
    <property type="entry name" value="CheY-like_superfamily"/>
</dbReference>
<proteinExistence type="predicted"/>
<name>A0A1T4Q6P4_9PORP</name>
<dbReference type="STRING" id="29524.SAMN02745171_01712"/>